<sequence>MKRRLTMAAVAAGALFALSACGGGGSGSDAGPTAEGGVPVVSEGQLTVCSDIPYEPFEFVENGENVGFDIDLAQGLADDLGVELNVITTAFEAIQSGSALDTSQCDIAISGMSITEDRKTKMDFSAPYLKDNLGLMATKESGIKGIADVKGKEVGVQQATTGETYAKDNGATPVQFEDSGLMTQAIQTGQVDSVIGNISIISTAVAADDKLVFVEEFDTGEVLGAAVKKGNKPMLDAFENTMQRLYEDGSYDQSVDKWFGDVADAARIPEADRGASQG</sequence>
<dbReference type="EMBL" id="CP065682">
    <property type="protein sequence ID" value="QPS35023.1"/>
    <property type="molecule type" value="Genomic_DNA"/>
</dbReference>
<comment type="similarity">
    <text evidence="2 4">Belongs to the bacterial solute-binding protein 3 family.</text>
</comment>
<dbReference type="KEGG" id="bcau:I6G59_06925"/>
<protein>
    <submittedName>
        <fullName evidence="7">Amino acid ABC transporter substrate-binding protein</fullName>
    </submittedName>
</protein>
<dbReference type="RefSeq" id="WP_095376138.1">
    <property type="nucleotide sequence ID" value="NZ_CBDRLP010000026.1"/>
</dbReference>
<evidence type="ECO:0000256" key="3">
    <source>
        <dbReference type="ARBA" id="ARBA00022729"/>
    </source>
</evidence>
<evidence type="ECO:0000256" key="1">
    <source>
        <dbReference type="ARBA" id="ARBA00004196"/>
    </source>
</evidence>
<evidence type="ECO:0000313" key="9">
    <source>
        <dbReference type="Proteomes" id="UP000216867"/>
    </source>
</evidence>
<dbReference type="SUPFAM" id="SSF53850">
    <property type="entry name" value="Periplasmic binding protein-like II"/>
    <property type="match status" value="1"/>
</dbReference>
<evidence type="ECO:0000256" key="2">
    <source>
        <dbReference type="ARBA" id="ARBA00010333"/>
    </source>
</evidence>
<feature type="chain" id="PRO_5043153468" evidence="5">
    <location>
        <begin position="23"/>
        <end position="278"/>
    </location>
</feature>
<dbReference type="Proteomes" id="UP000594979">
    <property type="component" value="Chromosome"/>
</dbReference>
<evidence type="ECO:0000313" key="8">
    <source>
        <dbReference type="EMBL" id="QPS35023.1"/>
    </source>
</evidence>
<dbReference type="CDD" id="cd13530">
    <property type="entry name" value="PBP2_peptides_like"/>
    <property type="match status" value="1"/>
</dbReference>
<proteinExistence type="inferred from homology"/>
<name>A0A269ZCL2_9MICO</name>
<dbReference type="GO" id="GO:0030313">
    <property type="term" value="C:cell envelope"/>
    <property type="evidence" value="ECO:0007669"/>
    <property type="project" value="UniProtKB-SubCell"/>
</dbReference>
<dbReference type="AlphaFoldDB" id="A0A269ZCL2"/>
<evidence type="ECO:0000313" key="10">
    <source>
        <dbReference type="Proteomes" id="UP000594979"/>
    </source>
</evidence>
<dbReference type="PROSITE" id="PS01039">
    <property type="entry name" value="SBP_BACTERIAL_3"/>
    <property type="match status" value="1"/>
</dbReference>
<reference evidence="8 10" key="2">
    <citation type="submission" date="2020-12" db="EMBL/GenBank/DDBJ databases">
        <title>FDA dAtabase for Regulatory Grade micrObial Sequences (FDA-ARGOS): Supporting development and validation of Infectious Disease Dx tests.</title>
        <authorList>
            <person name="Sproer C."/>
            <person name="Gronow S."/>
            <person name="Severitt S."/>
            <person name="Schroder I."/>
            <person name="Tallon L."/>
            <person name="Sadzewicz L."/>
            <person name="Zhao X."/>
            <person name="Boylan J."/>
            <person name="Ott S."/>
            <person name="Bowen H."/>
            <person name="Vavikolanu K."/>
            <person name="Mehta A."/>
            <person name="Aluvathingal J."/>
            <person name="Nadendla S."/>
            <person name="Lowell S."/>
            <person name="Myers T."/>
            <person name="Yan Y."/>
            <person name="Sichtig H."/>
        </authorList>
    </citation>
    <scope>NUCLEOTIDE SEQUENCE [LARGE SCALE GENOMIC DNA]</scope>
    <source>
        <strain evidence="8 10">FDAARGOS_902</strain>
    </source>
</reference>
<keyword evidence="3 5" id="KW-0732">Signal</keyword>
<dbReference type="PANTHER" id="PTHR35936">
    <property type="entry name" value="MEMBRANE-BOUND LYTIC MUREIN TRANSGLYCOSYLASE F"/>
    <property type="match status" value="1"/>
</dbReference>
<dbReference type="PROSITE" id="PS51257">
    <property type="entry name" value="PROKAR_LIPOPROTEIN"/>
    <property type="match status" value="1"/>
</dbReference>
<gene>
    <name evidence="7" type="ORF">B8X04_09680</name>
    <name evidence="8" type="ORF">I6G59_06925</name>
</gene>
<dbReference type="Gene3D" id="3.40.190.10">
    <property type="entry name" value="Periplasmic binding protein-like II"/>
    <property type="match status" value="2"/>
</dbReference>
<dbReference type="InterPro" id="IPR018313">
    <property type="entry name" value="SBP_3_CS"/>
</dbReference>
<feature type="signal peptide" evidence="5">
    <location>
        <begin position="1"/>
        <end position="22"/>
    </location>
</feature>
<dbReference type="PANTHER" id="PTHR35936:SF17">
    <property type="entry name" value="ARGININE-BINDING EXTRACELLULAR PROTEIN ARTP"/>
    <property type="match status" value="1"/>
</dbReference>
<dbReference type="InterPro" id="IPR001638">
    <property type="entry name" value="Solute-binding_3/MltF_N"/>
</dbReference>
<feature type="domain" description="Solute-binding protein family 3/N-terminal" evidence="6">
    <location>
        <begin position="45"/>
        <end position="262"/>
    </location>
</feature>
<comment type="subcellular location">
    <subcellularLocation>
        <location evidence="1">Cell envelope</location>
    </subcellularLocation>
</comment>
<dbReference type="SMART" id="SM00062">
    <property type="entry name" value="PBPb"/>
    <property type="match status" value="1"/>
</dbReference>
<accession>A0A269ZCL2</accession>
<evidence type="ECO:0000259" key="6">
    <source>
        <dbReference type="SMART" id="SM00062"/>
    </source>
</evidence>
<reference evidence="7 9" key="1">
    <citation type="submission" date="2017-04" db="EMBL/GenBank/DDBJ databases">
        <title>Kefir bacterial isolates.</title>
        <authorList>
            <person name="Kim Y."/>
            <person name="Blasche S."/>
            <person name="Patil K.R."/>
        </authorList>
    </citation>
    <scope>NUCLEOTIDE SEQUENCE [LARGE SCALE GENOMIC DNA]</scope>
    <source>
        <strain evidence="7 9">OG2</strain>
    </source>
</reference>
<organism evidence="7 9">
    <name type="scientific">Brevibacterium casei</name>
    <dbReference type="NCBI Taxonomy" id="33889"/>
    <lineage>
        <taxon>Bacteria</taxon>
        <taxon>Bacillati</taxon>
        <taxon>Actinomycetota</taxon>
        <taxon>Actinomycetes</taxon>
        <taxon>Micrococcales</taxon>
        <taxon>Brevibacteriaceae</taxon>
        <taxon>Brevibacterium</taxon>
    </lineage>
</organism>
<dbReference type="EMBL" id="NCWY01000007">
    <property type="protein sequence ID" value="PAK95533.1"/>
    <property type="molecule type" value="Genomic_DNA"/>
</dbReference>
<dbReference type="Proteomes" id="UP000216867">
    <property type="component" value="Unassembled WGS sequence"/>
</dbReference>
<evidence type="ECO:0000256" key="5">
    <source>
        <dbReference type="SAM" id="SignalP"/>
    </source>
</evidence>
<evidence type="ECO:0000256" key="4">
    <source>
        <dbReference type="RuleBase" id="RU003744"/>
    </source>
</evidence>
<evidence type="ECO:0000313" key="7">
    <source>
        <dbReference type="EMBL" id="PAK95533.1"/>
    </source>
</evidence>
<dbReference type="Pfam" id="PF00497">
    <property type="entry name" value="SBP_bac_3"/>
    <property type="match status" value="1"/>
</dbReference>